<dbReference type="CDD" id="cd22091">
    <property type="entry name" value="F-box_FBXO11"/>
    <property type="match status" value="1"/>
</dbReference>
<dbReference type="InterPro" id="IPR036047">
    <property type="entry name" value="F-box-like_dom_sf"/>
</dbReference>
<evidence type="ECO:0000256" key="1">
    <source>
        <dbReference type="ARBA" id="ARBA00004906"/>
    </source>
</evidence>
<dbReference type="InterPro" id="IPR039448">
    <property type="entry name" value="Beta_helix"/>
</dbReference>
<dbReference type="SMART" id="SM00256">
    <property type="entry name" value="FBOX"/>
    <property type="match status" value="1"/>
</dbReference>
<dbReference type="Gene3D" id="2.160.20.10">
    <property type="entry name" value="Single-stranded right-handed beta-helix, Pectin lyase-like"/>
    <property type="match status" value="1"/>
</dbReference>
<dbReference type="SUPFAM" id="SSF81383">
    <property type="entry name" value="F-box domain"/>
    <property type="match status" value="1"/>
</dbReference>
<evidence type="ECO:0000259" key="4">
    <source>
        <dbReference type="PROSITE" id="PS50181"/>
    </source>
</evidence>
<reference evidence="6" key="1">
    <citation type="submission" date="2015-09" db="EMBL/GenBank/DDBJ databases">
        <authorList>
            <person name="Sai Rama Sridatta P."/>
        </authorList>
    </citation>
    <scope>NUCLEOTIDE SEQUENCE [LARGE SCALE GENOMIC DNA]</scope>
</reference>
<keyword evidence="2" id="KW-0677">Repeat</keyword>
<dbReference type="GO" id="GO:0006511">
    <property type="term" value="P:ubiquitin-dependent protein catabolic process"/>
    <property type="evidence" value="ECO:0007669"/>
    <property type="project" value="TreeGrafter"/>
</dbReference>
<evidence type="ECO:0000313" key="5">
    <source>
        <dbReference type="Ensembl" id="ENSLCAP00010028275.1"/>
    </source>
</evidence>
<dbReference type="GeneTree" id="ENSGT00530000063425"/>
<dbReference type="InterPro" id="IPR022441">
    <property type="entry name" value="Para_beta_helix_rpt-2"/>
</dbReference>
<dbReference type="SMART" id="SM00710">
    <property type="entry name" value="PbH1"/>
    <property type="match status" value="8"/>
</dbReference>
<dbReference type="PROSITE" id="PS50181">
    <property type="entry name" value="FBOX"/>
    <property type="match status" value="1"/>
</dbReference>
<reference evidence="5" key="3">
    <citation type="submission" date="2025-09" db="UniProtKB">
        <authorList>
            <consortium name="Ensembl"/>
        </authorList>
    </citation>
    <scope>IDENTIFICATION</scope>
</reference>
<comment type="pathway">
    <text evidence="1">Protein modification; protein ubiquitination.</text>
</comment>
<dbReference type="Gene3D" id="1.20.1280.50">
    <property type="match status" value="1"/>
</dbReference>
<keyword evidence="6" id="KW-1185">Reference proteome</keyword>
<dbReference type="InterPro" id="IPR011050">
    <property type="entry name" value="Pectin_lyase_fold/virulence"/>
</dbReference>
<name>A0A4W6DTE6_LATCA</name>
<feature type="domain" description="F-box" evidence="4">
    <location>
        <begin position="78"/>
        <end position="124"/>
    </location>
</feature>
<dbReference type="InterPro" id="IPR051550">
    <property type="entry name" value="SCF-Subunits/Alg-Epimerases"/>
</dbReference>
<dbReference type="AlphaFoldDB" id="A0A4W6DTE6"/>
<dbReference type="STRING" id="8187.ENSLCAP00010028275"/>
<dbReference type="InterPro" id="IPR047505">
    <property type="entry name" value="F-box_FBXO11"/>
</dbReference>
<dbReference type="FunFam" id="1.20.1280.50:FF:000003">
    <property type="entry name" value="F-box only protein 11"/>
    <property type="match status" value="1"/>
</dbReference>
<keyword evidence="3" id="KW-0833">Ubl conjugation pathway</keyword>
<dbReference type="Ensembl" id="ENSLCAT00010028885.1">
    <property type="protein sequence ID" value="ENSLCAP00010028275.1"/>
    <property type="gene ID" value="ENSLCAG00010013281.1"/>
</dbReference>
<dbReference type="NCBIfam" id="TIGR03804">
    <property type="entry name" value="para_beta_helix"/>
    <property type="match status" value="2"/>
</dbReference>
<evidence type="ECO:0000256" key="3">
    <source>
        <dbReference type="ARBA" id="ARBA00022786"/>
    </source>
</evidence>
<organism evidence="5 6">
    <name type="scientific">Lates calcarifer</name>
    <name type="common">Barramundi</name>
    <name type="synonym">Holocentrus calcarifer</name>
    <dbReference type="NCBI Taxonomy" id="8187"/>
    <lineage>
        <taxon>Eukaryota</taxon>
        <taxon>Metazoa</taxon>
        <taxon>Chordata</taxon>
        <taxon>Craniata</taxon>
        <taxon>Vertebrata</taxon>
        <taxon>Euteleostomi</taxon>
        <taxon>Actinopterygii</taxon>
        <taxon>Neopterygii</taxon>
        <taxon>Teleostei</taxon>
        <taxon>Neoteleostei</taxon>
        <taxon>Acanthomorphata</taxon>
        <taxon>Carangaria</taxon>
        <taxon>Carangaria incertae sedis</taxon>
        <taxon>Centropomidae</taxon>
        <taxon>Lates</taxon>
    </lineage>
</organism>
<dbReference type="InterPro" id="IPR006626">
    <property type="entry name" value="PbH1"/>
</dbReference>
<reference evidence="5" key="2">
    <citation type="submission" date="2025-08" db="UniProtKB">
        <authorList>
            <consortium name="Ensembl"/>
        </authorList>
    </citation>
    <scope>IDENTIFICATION</scope>
</reference>
<dbReference type="GO" id="GO:0042981">
    <property type="term" value="P:regulation of apoptotic process"/>
    <property type="evidence" value="ECO:0007669"/>
    <property type="project" value="TreeGrafter"/>
</dbReference>
<dbReference type="Proteomes" id="UP000314980">
    <property type="component" value="Unassembled WGS sequence"/>
</dbReference>
<accession>A0A4W6DTE6</accession>
<evidence type="ECO:0000256" key="2">
    <source>
        <dbReference type="ARBA" id="ARBA00022737"/>
    </source>
</evidence>
<sequence>CSRCLLAVARFVYTADLPMAIEESGPGAQNSPYQLRRKTLLPKRTALPLHRQEAFGHRAKRARVSGKSHDLPAAPAEQYLQQKLPDEVVLKIFSYLLEQDLCQAACVCKRFSQLANDPILWKRLYMEVFEYTRPMMHPEPGRFYQVSPEEHEHPNPWKESFQQLYKGAHVKPGFAEHFYSNPGRYKGRENMLYYDTIEDALGGVQEAHFDGLIFVHSGIYTDEWIYIESPITMIGAAPGKVADKVVIENTRDSTFVFMEGSEDAYVGYMTIKFNPDDKSAQHHNAHHLIITCGPTVVVSNHQTLQHQRLENVGLYITDHAQGIYEDNEISNNALAGIWVKNHGNPIIRRNHIHHGRDVGVFTFDHGMGYFENCNIHRNRIAGFEVKAYANPTVVRCEIHHGQTGGIYNKIYANNFAGVWITSNSDPTIRGNAIFNGNQGGVYIFGDGRGLIESNDIYGNALAGIQIRTNSCPIVRHNKIHDGQHGGIYVHEKGQGVIEENEVYSNTLAGVWVTTGSTPVLRKNRIHSGKQVKKDTTRHRQTLTMNEYWL</sequence>
<dbReference type="InterPro" id="IPR012334">
    <property type="entry name" value="Pectin_lyas_fold"/>
</dbReference>
<dbReference type="FunFam" id="2.160.20.10:FF:000039">
    <property type="entry name" value="F-box only protein 11"/>
    <property type="match status" value="1"/>
</dbReference>
<dbReference type="PANTHER" id="PTHR22990:SF20">
    <property type="entry name" value="F-BOX ONLY PROTEIN 11"/>
    <property type="match status" value="1"/>
</dbReference>
<dbReference type="Pfam" id="PF13229">
    <property type="entry name" value="Beta_helix"/>
    <property type="match status" value="2"/>
</dbReference>
<proteinExistence type="predicted"/>
<dbReference type="InParanoid" id="A0A4W6DTE6"/>
<dbReference type="PANTHER" id="PTHR22990">
    <property type="entry name" value="F-BOX ONLY PROTEIN"/>
    <property type="match status" value="1"/>
</dbReference>
<dbReference type="SUPFAM" id="SSF51126">
    <property type="entry name" value="Pectin lyase-like"/>
    <property type="match status" value="1"/>
</dbReference>
<evidence type="ECO:0000313" key="6">
    <source>
        <dbReference type="Proteomes" id="UP000314980"/>
    </source>
</evidence>
<dbReference type="Pfam" id="PF12937">
    <property type="entry name" value="F-box-like"/>
    <property type="match status" value="1"/>
</dbReference>
<dbReference type="InterPro" id="IPR001810">
    <property type="entry name" value="F-box_dom"/>
</dbReference>
<protein>
    <recommendedName>
        <fullName evidence="4">F-box domain-containing protein</fullName>
    </recommendedName>
</protein>